<dbReference type="AlphaFoldDB" id="A0A1V6Q5U5"/>
<dbReference type="SUPFAM" id="SSF50405">
    <property type="entry name" value="Actin-crosslinking proteins"/>
    <property type="match status" value="1"/>
</dbReference>
<gene>
    <name evidence="6" type="ORF">PENANT_c012G03283</name>
</gene>
<evidence type="ECO:0000256" key="2">
    <source>
        <dbReference type="ARBA" id="ARBA00022490"/>
    </source>
</evidence>
<evidence type="ECO:0000259" key="5">
    <source>
        <dbReference type="Pfam" id="PF06268"/>
    </source>
</evidence>
<evidence type="ECO:0000256" key="3">
    <source>
        <dbReference type="ARBA" id="ARBA00023203"/>
    </source>
</evidence>
<dbReference type="Proteomes" id="UP000191672">
    <property type="component" value="Unassembled WGS sequence"/>
</dbReference>
<evidence type="ECO:0000256" key="4">
    <source>
        <dbReference type="SAM" id="SignalP"/>
    </source>
</evidence>
<evidence type="ECO:0000313" key="6">
    <source>
        <dbReference type="EMBL" id="OQD84604.1"/>
    </source>
</evidence>
<name>A0A1V6Q5U5_9EURO</name>
<dbReference type="EMBL" id="MDYN01000012">
    <property type="protein sequence ID" value="OQD84604.1"/>
    <property type="molecule type" value="Genomic_DNA"/>
</dbReference>
<feature type="signal peptide" evidence="4">
    <location>
        <begin position="1"/>
        <end position="21"/>
    </location>
</feature>
<keyword evidence="3" id="KW-0009">Actin-binding</keyword>
<dbReference type="GO" id="GO:0051015">
    <property type="term" value="F:actin filament binding"/>
    <property type="evidence" value="ECO:0007669"/>
    <property type="project" value="InterPro"/>
</dbReference>
<keyword evidence="2" id="KW-0963">Cytoplasm</keyword>
<keyword evidence="4" id="KW-0732">Signal</keyword>
<dbReference type="GO" id="GO:0030674">
    <property type="term" value="F:protein-macromolecule adaptor activity"/>
    <property type="evidence" value="ECO:0007669"/>
    <property type="project" value="InterPro"/>
</dbReference>
<dbReference type="Pfam" id="PF06268">
    <property type="entry name" value="Fascin"/>
    <property type="match status" value="1"/>
</dbReference>
<dbReference type="InterPro" id="IPR008999">
    <property type="entry name" value="Actin-crosslinking"/>
</dbReference>
<evidence type="ECO:0000313" key="7">
    <source>
        <dbReference type="Proteomes" id="UP000191672"/>
    </source>
</evidence>
<dbReference type="GO" id="GO:0005737">
    <property type="term" value="C:cytoplasm"/>
    <property type="evidence" value="ECO:0007669"/>
    <property type="project" value="UniProtKB-SubCell"/>
</dbReference>
<keyword evidence="7" id="KW-1185">Reference proteome</keyword>
<accession>A0A1V6Q5U5</accession>
<sequence>MKATFGLGLGALAALCQSVYGLEDGAYTIDSVISGGTEALTDYRQPGVPLEFAQNQRNEYQTWKFQETEKGSSNDKYFLIQSTAGTFLNCGTEKGSACVTSDSPQAFLPEFAGNGKYQLVVEGSGYFLNANYKGQLMLAAYDTTDNELFFLSPAEQ</sequence>
<organism evidence="6 7">
    <name type="scientific">Penicillium antarcticum</name>
    <dbReference type="NCBI Taxonomy" id="416450"/>
    <lineage>
        <taxon>Eukaryota</taxon>
        <taxon>Fungi</taxon>
        <taxon>Dikarya</taxon>
        <taxon>Ascomycota</taxon>
        <taxon>Pezizomycotina</taxon>
        <taxon>Eurotiomycetes</taxon>
        <taxon>Eurotiomycetidae</taxon>
        <taxon>Eurotiales</taxon>
        <taxon>Aspergillaceae</taxon>
        <taxon>Penicillium</taxon>
    </lineage>
</organism>
<reference evidence="7" key="1">
    <citation type="journal article" date="2017" name="Nat. Microbiol.">
        <title>Global analysis of biosynthetic gene clusters reveals vast potential of secondary metabolite production in Penicillium species.</title>
        <authorList>
            <person name="Nielsen J.C."/>
            <person name="Grijseels S."/>
            <person name="Prigent S."/>
            <person name="Ji B."/>
            <person name="Dainat J."/>
            <person name="Nielsen K.F."/>
            <person name="Frisvad J.C."/>
            <person name="Workman M."/>
            <person name="Nielsen J."/>
        </authorList>
    </citation>
    <scope>NUCLEOTIDE SEQUENCE [LARGE SCALE GENOMIC DNA]</scope>
    <source>
        <strain evidence="7">IBT 31811</strain>
    </source>
</reference>
<feature type="chain" id="PRO_5012053988" description="Fascin-like domain-containing protein" evidence="4">
    <location>
        <begin position="22"/>
        <end position="156"/>
    </location>
</feature>
<evidence type="ECO:0000256" key="1">
    <source>
        <dbReference type="ARBA" id="ARBA00004496"/>
    </source>
</evidence>
<dbReference type="InterPro" id="IPR022768">
    <property type="entry name" value="Fascin-like_dom"/>
</dbReference>
<feature type="domain" description="Fascin-like" evidence="5">
    <location>
        <begin position="47"/>
        <end position="149"/>
    </location>
</feature>
<dbReference type="Gene3D" id="2.80.10.50">
    <property type="match status" value="1"/>
</dbReference>
<comment type="caution">
    <text evidence="6">The sequence shown here is derived from an EMBL/GenBank/DDBJ whole genome shotgun (WGS) entry which is preliminary data.</text>
</comment>
<proteinExistence type="predicted"/>
<comment type="subcellular location">
    <subcellularLocation>
        <location evidence="1">Cytoplasm</location>
    </subcellularLocation>
</comment>
<protein>
    <recommendedName>
        <fullName evidence="5">Fascin-like domain-containing protein</fullName>
    </recommendedName>
</protein>